<dbReference type="GO" id="GO:0030170">
    <property type="term" value="F:pyridoxal phosphate binding"/>
    <property type="evidence" value="ECO:0007669"/>
    <property type="project" value="InterPro"/>
</dbReference>
<evidence type="ECO:0000256" key="11">
    <source>
        <dbReference type="ARBA" id="ARBA00032773"/>
    </source>
</evidence>
<dbReference type="InterPro" id="IPR050087">
    <property type="entry name" value="AON_synthase_class-II"/>
</dbReference>
<feature type="region of interest" description="Disordered" evidence="14">
    <location>
        <begin position="142"/>
        <end position="170"/>
    </location>
</feature>
<keyword evidence="5" id="KW-0808">Transferase</keyword>
<dbReference type="GO" id="GO:0006782">
    <property type="term" value="P:protoporphyrinogen IX biosynthetic process"/>
    <property type="evidence" value="ECO:0007669"/>
    <property type="project" value="UniProtKB-UniPathway"/>
</dbReference>
<evidence type="ECO:0000256" key="2">
    <source>
        <dbReference type="ARBA" id="ARBA00005029"/>
    </source>
</evidence>
<dbReference type="PANTHER" id="PTHR13693:SF102">
    <property type="entry name" value="2-AMINO-3-KETOBUTYRATE COENZYME A LIGASE, MITOCHONDRIAL"/>
    <property type="match status" value="1"/>
</dbReference>
<dbReference type="EC" id="2.3.1.37" evidence="4"/>
<keyword evidence="8" id="KW-0012">Acyltransferase</keyword>
<dbReference type="GO" id="GO:0003870">
    <property type="term" value="F:5-aminolevulinate synthase activity"/>
    <property type="evidence" value="ECO:0007669"/>
    <property type="project" value="UniProtKB-EC"/>
</dbReference>
<evidence type="ECO:0000256" key="10">
    <source>
        <dbReference type="ARBA" id="ARBA00031945"/>
    </source>
</evidence>
<proteinExistence type="inferred from homology"/>
<evidence type="ECO:0000256" key="5">
    <source>
        <dbReference type="ARBA" id="ARBA00022679"/>
    </source>
</evidence>
<dbReference type="InterPro" id="IPR001917">
    <property type="entry name" value="Aminotrans_II_pyridoxalP_BS"/>
</dbReference>
<comment type="pathway">
    <text evidence="2">Porphyrin-containing compound metabolism; protoporphyrin-IX biosynthesis; 5-aminolevulinate from glycine: step 1/1.</text>
</comment>
<feature type="region of interest" description="Disordered" evidence="14">
    <location>
        <begin position="69"/>
        <end position="118"/>
    </location>
</feature>
<evidence type="ECO:0000256" key="9">
    <source>
        <dbReference type="ARBA" id="ARBA00031691"/>
    </source>
</evidence>
<dbReference type="PROSITE" id="PS00599">
    <property type="entry name" value="AA_TRANSFER_CLASS_2"/>
    <property type="match status" value="1"/>
</dbReference>
<comment type="similarity">
    <text evidence="3 13">Belongs to the class-II pyridoxal-phosphate-dependent aminotransferase family.</text>
</comment>
<dbReference type="InterPro" id="IPR004839">
    <property type="entry name" value="Aminotransferase_I/II_large"/>
</dbReference>
<evidence type="ECO:0000256" key="8">
    <source>
        <dbReference type="ARBA" id="ARBA00023315"/>
    </source>
</evidence>
<name>A0A167HDB8_9EUKA</name>
<dbReference type="InterPro" id="IPR010961">
    <property type="entry name" value="4pyrrol_synth_NH2levulA_synth"/>
</dbReference>
<organism evidence="16">
    <name type="scientific">Paramoeba pemaquidensis</name>
    <dbReference type="NCBI Taxonomy" id="180228"/>
    <lineage>
        <taxon>Eukaryota</taxon>
        <taxon>Amoebozoa</taxon>
        <taxon>Discosea</taxon>
        <taxon>Flabellinia</taxon>
        <taxon>Dactylopodida</taxon>
        <taxon>Paramoebidae</taxon>
        <taxon>Paramoeba</taxon>
    </lineage>
</organism>
<evidence type="ECO:0000256" key="7">
    <source>
        <dbReference type="ARBA" id="ARBA00023133"/>
    </source>
</evidence>
<dbReference type="FunFam" id="3.40.640.10:FF:000006">
    <property type="entry name" value="5-aminolevulinate synthase, mitochondrial"/>
    <property type="match status" value="1"/>
</dbReference>
<dbReference type="SUPFAM" id="SSF53383">
    <property type="entry name" value="PLP-dependent transferases"/>
    <property type="match status" value="1"/>
</dbReference>
<evidence type="ECO:0000259" key="15">
    <source>
        <dbReference type="Pfam" id="PF00155"/>
    </source>
</evidence>
<evidence type="ECO:0000256" key="1">
    <source>
        <dbReference type="ARBA" id="ARBA00001933"/>
    </source>
</evidence>
<feature type="compositionally biased region" description="Basic and acidic residues" evidence="14">
    <location>
        <begin position="73"/>
        <end position="97"/>
    </location>
</feature>
<dbReference type="UniPathway" id="UPA00251">
    <property type="reaction ID" value="UER00375"/>
</dbReference>
<dbReference type="CDD" id="cd06454">
    <property type="entry name" value="KBL_like"/>
    <property type="match status" value="1"/>
</dbReference>
<dbReference type="InterPro" id="IPR015424">
    <property type="entry name" value="PyrdxlP-dep_Trfase"/>
</dbReference>
<evidence type="ECO:0000256" key="4">
    <source>
        <dbReference type="ARBA" id="ARBA00013257"/>
    </source>
</evidence>
<dbReference type="AlphaFoldDB" id="A0A167HDB8"/>
<dbReference type="Gene3D" id="3.40.640.10">
    <property type="entry name" value="Type I PLP-dependent aspartate aminotransferase-like (Major domain)"/>
    <property type="match status" value="1"/>
</dbReference>
<dbReference type="InterPro" id="IPR015421">
    <property type="entry name" value="PyrdxlP-dep_Trfase_major"/>
</dbReference>
<evidence type="ECO:0000313" key="16">
    <source>
        <dbReference type="EMBL" id="ANB27680.1"/>
    </source>
</evidence>
<evidence type="ECO:0000256" key="13">
    <source>
        <dbReference type="RuleBase" id="RU003693"/>
    </source>
</evidence>
<protein>
    <recommendedName>
        <fullName evidence="4">5-aminolevulinate synthase</fullName>
        <ecNumber evidence="4">2.3.1.37</ecNumber>
    </recommendedName>
    <alternativeName>
        <fullName evidence="9">5-aminolevulinic acid synthase</fullName>
    </alternativeName>
    <alternativeName>
        <fullName evidence="10">Delta-ALA synthase</fullName>
    </alternativeName>
    <alternativeName>
        <fullName evidence="11">Delta-aminolevulinate synthase</fullName>
    </alternativeName>
</protein>
<evidence type="ECO:0000256" key="3">
    <source>
        <dbReference type="ARBA" id="ARBA00008392"/>
    </source>
</evidence>
<comment type="catalytic activity">
    <reaction evidence="12">
        <text>succinyl-CoA + glycine + H(+) = 5-aminolevulinate + CO2 + CoA</text>
        <dbReference type="Rhea" id="RHEA:12921"/>
        <dbReference type="ChEBI" id="CHEBI:15378"/>
        <dbReference type="ChEBI" id="CHEBI:16526"/>
        <dbReference type="ChEBI" id="CHEBI:57287"/>
        <dbReference type="ChEBI" id="CHEBI:57292"/>
        <dbReference type="ChEBI" id="CHEBI:57305"/>
        <dbReference type="ChEBI" id="CHEBI:356416"/>
        <dbReference type="EC" id="2.3.1.37"/>
    </reaction>
</comment>
<dbReference type="EMBL" id="KU609034">
    <property type="protein sequence ID" value="ANB27680.1"/>
    <property type="molecule type" value="Genomic_DNA"/>
</dbReference>
<dbReference type="Gene3D" id="3.90.1150.10">
    <property type="entry name" value="Aspartate Aminotransferase, domain 1"/>
    <property type="match status" value="1"/>
</dbReference>
<comment type="cofactor">
    <cofactor evidence="1 13">
        <name>pyridoxal 5'-phosphate</name>
        <dbReference type="ChEBI" id="CHEBI:597326"/>
    </cofactor>
</comment>
<sequence>MAARCPFNSSVSTSFSLFLSSSCPYLQQNLPSVVGSVSLIREMHTPQAQKEFIEKCPYASQVGASLQSLFPTGEERKSVEGRNKQEDPMGKTHEARSKRAGSPPVCPFNHSAGVTRSRPVSPLMTLSHSSEPIPNPLFSSITPPSSPQPHLQPVPPHRAFHSHSQPPDDDTKFDHASFFEEKVDNLKKDNQYRVFRHLNRLKGSYPVAKGVIDDINPKEENYTMWCSNDYLGMGQHPKVTAAMHHAIERSGAGSGGTRNIAGSHVYHLELENELKDLHNKESALIYGSCYIANESTLESLGKILPDCIIFSDAQNHASMIAGIRHSRCEKRIFRHNDMEHLRELLEKTDPSRPKLIAFESVYSMEGSVAPINEICDLAEEFGCLTFLDEVHAVGLYGDRGGGITDRDKNVDRVDMISGTFGKAFGVYGGYVVGSSALMDVIRSISPGFIFTTSLPPAVVSGACAAVSHLKESNIERERHQERVKMTKELLRAVGLPLIETPSHIIPVRVRDAKLCKQISDTLLREYNIYIQPINFPTVPIGQEMFRLTPSPDHSPKMIFELIHALVEIWDQLGLPRSCEEDLDDLATAKFEEKRSLFEFKFPSLFDSPASLASSTGIEERVIADRM</sequence>
<accession>A0A167HDB8</accession>
<dbReference type="PANTHER" id="PTHR13693">
    <property type="entry name" value="CLASS II AMINOTRANSFERASE/8-AMINO-7-OXONONANOATE SYNTHASE"/>
    <property type="match status" value="1"/>
</dbReference>
<feature type="compositionally biased region" description="Pro residues" evidence="14">
    <location>
        <begin position="144"/>
        <end position="156"/>
    </location>
</feature>
<evidence type="ECO:0000256" key="14">
    <source>
        <dbReference type="SAM" id="MobiDB-lite"/>
    </source>
</evidence>
<dbReference type="NCBIfam" id="TIGR01821">
    <property type="entry name" value="5aminolev_synth"/>
    <property type="match status" value="1"/>
</dbReference>
<evidence type="ECO:0000256" key="6">
    <source>
        <dbReference type="ARBA" id="ARBA00022898"/>
    </source>
</evidence>
<dbReference type="PROSITE" id="PS51257">
    <property type="entry name" value="PROKAR_LIPOPROTEIN"/>
    <property type="match status" value="1"/>
</dbReference>
<dbReference type="Pfam" id="PF00155">
    <property type="entry name" value="Aminotran_1_2"/>
    <property type="match status" value="1"/>
</dbReference>
<keyword evidence="6 13" id="KW-0663">Pyridoxal phosphate</keyword>
<keyword evidence="7" id="KW-0350">Heme biosynthesis</keyword>
<evidence type="ECO:0000256" key="12">
    <source>
        <dbReference type="ARBA" id="ARBA00047654"/>
    </source>
</evidence>
<feature type="domain" description="Aminotransferase class I/classII large" evidence="15">
    <location>
        <begin position="222"/>
        <end position="565"/>
    </location>
</feature>
<reference evidence="16" key="1">
    <citation type="journal article" date="2016" name="BMC Evol. Biol.">
        <title>Heme pathway evolution in kinetoplastid protists.</title>
        <authorList>
            <person name="Cenci U."/>
            <person name="Moog D."/>
            <person name="Curtis B.A."/>
            <person name="Tanifuji G."/>
            <person name="Eme L."/>
            <person name="Lukes J."/>
            <person name="Archibald J.M."/>
        </authorList>
    </citation>
    <scope>NUCLEOTIDE SEQUENCE</scope>
    <source>
        <strain evidence="16">CCAP 1560/4</strain>
    </source>
</reference>
<dbReference type="InterPro" id="IPR015422">
    <property type="entry name" value="PyrdxlP-dep_Trfase_small"/>
</dbReference>